<dbReference type="Gene3D" id="2.30.30.40">
    <property type="entry name" value="SH3 Domains"/>
    <property type="match status" value="2"/>
</dbReference>
<gene>
    <name evidence="6" type="primary">Cd2ap</name>
    <name evidence="6" type="ORF">g.17718</name>
</gene>
<feature type="compositionally biased region" description="Polar residues" evidence="4">
    <location>
        <begin position="221"/>
        <end position="230"/>
    </location>
</feature>
<dbReference type="PANTHER" id="PTHR14167">
    <property type="entry name" value="SH3 DOMAIN-CONTAINING"/>
    <property type="match status" value="1"/>
</dbReference>
<dbReference type="FunFam" id="2.30.30.40:FF:000072">
    <property type="entry name" value="Unconventional Myosin IB"/>
    <property type="match status" value="1"/>
</dbReference>
<dbReference type="InterPro" id="IPR036028">
    <property type="entry name" value="SH3-like_dom_sf"/>
</dbReference>
<dbReference type="PROSITE" id="PS50002">
    <property type="entry name" value="SH3"/>
    <property type="match status" value="2"/>
</dbReference>
<organism evidence="6">
    <name type="scientific">Aceria tosichella</name>
    <name type="common">wheat curl mite</name>
    <dbReference type="NCBI Taxonomy" id="561515"/>
    <lineage>
        <taxon>Eukaryota</taxon>
        <taxon>Metazoa</taxon>
        <taxon>Ecdysozoa</taxon>
        <taxon>Arthropoda</taxon>
        <taxon>Chelicerata</taxon>
        <taxon>Arachnida</taxon>
        <taxon>Acari</taxon>
        <taxon>Acariformes</taxon>
        <taxon>Trombidiformes</taxon>
        <taxon>Prostigmata</taxon>
        <taxon>Eupodina</taxon>
        <taxon>Eriophyoidea</taxon>
        <taxon>Eriophyidae</taxon>
        <taxon>Eriophyinae</taxon>
        <taxon>Aceriini</taxon>
        <taxon>Aceria</taxon>
    </lineage>
</organism>
<feature type="compositionally biased region" description="Polar residues" evidence="4">
    <location>
        <begin position="335"/>
        <end position="367"/>
    </location>
</feature>
<dbReference type="CDD" id="cd11874">
    <property type="entry name" value="SH3_CD2AP-like_2"/>
    <property type="match status" value="1"/>
</dbReference>
<reference evidence="6" key="1">
    <citation type="submission" date="2018-10" db="EMBL/GenBank/DDBJ databases">
        <title>Transcriptome assembly of Aceria tosichella (Wheat curl mite) Type 2.</title>
        <authorList>
            <person name="Scully E.D."/>
            <person name="Geib S.M."/>
            <person name="Palmer N.A."/>
            <person name="Gupta A.K."/>
            <person name="Sarath G."/>
            <person name="Tatineni S."/>
        </authorList>
    </citation>
    <scope>NUCLEOTIDE SEQUENCE</scope>
    <source>
        <strain evidence="6">LincolnNE</strain>
    </source>
</reference>
<name>A0A6G1SEY3_9ACAR</name>
<dbReference type="Pfam" id="PF14604">
    <property type="entry name" value="SH3_9"/>
    <property type="match status" value="1"/>
</dbReference>
<dbReference type="EMBL" id="GGYP01003751">
    <property type="protein sequence ID" value="MDE48522.1"/>
    <property type="molecule type" value="Transcribed_RNA"/>
</dbReference>
<accession>A0A6G1SEY3</accession>
<feature type="region of interest" description="Disordered" evidence="4">
    <location>
        <begin position="171"/>
        <end position="244"/>
    </location>
</feature>
<feature type="compositionally biased region" description="Low complexity" evidence="4">
    <location>
        <begin position="648"/>
        <end position="671"/>
    </location>
</feature>
<evidence type="ECO:0000256" key="3">
    <source>
        <dbReference type="SAM" id="Coils"/>
    </source>
</evidence>
<feature type="compositionally biased region" description="Low complexity" evidence="4">
    <location>
        <begin position="446"/>
        <end position="462"/>
    </location>
</feature>
<feature type="compositionally biased region" description="Polar residues" evidence="4">
    <location>
        <begin position="116"/>
        <end position="125"/>
    </location>
</feature>
<dbReference type="PANTHER" id="PTHR14167:SF116">
    <property type="entry name" value="CAP, ISOFORM AC"/>
    <property type="match status" value="1"/>
</dbReference>
<feature type="compositionally biased region" description="Polar residues" evidence="4">
    <location>
        <begin position="138"/>
        <end position="148"/>
    </location>
</feature>
<feature type="compositionally biased region" description="Polar residues" evidence="4">
    <location>
        <begin position="463"/>
        <end position="475"/>
    </location>
</feature>
<feature type="region of interest" description="Disordered" evidence="4">
    <location>
        <begin position="555"/>
        <end position="585"/>
    </location>
</feature>
<feature type="domain" description="SH3" evidence="5">
    <location>
        <begin position="1"/>
        <end position="59"/>
    </location>
</feature>
<evidence type="ECO:0000256" key="2">
    <source>
        <dbReference type="PROSITE-ProRule" id="PRU00192"/>
    </source>
</evidence>
<feature type="compositionally biased region" description="Polar residues" evidence="4">
    <location>
        <begin position="569"/>
        <end position="578"/>
    </location>
</feature>
<keyword evidence="3" id="KW-0175">Coiled coil</keyword>
<evidence type="ECO:0000313" key="6">
    <source>
        <dbReference type="EMBL" id="MDE48522.1"/>
    </source>
</evidence>
<feature type="region of interest" description="Disordered" evidence="4">
    <location>
        <begin position="446"/>
        <end position="535"/>
    </location>
</feature>
<feature type="region of interest" description="Disordered" evidence="4">
    <location>
        <begin position="634"/>
        <end position="676"/>
    </location>
</feature>
<dbReference type="Pfam" id="PF00018">
    <property type="entry name" value="SH3_1"/>
    <property type="match status" value="1"/>
</dbReference>
<feature type="coiled-coil region" evidence="3">
    <location>
        <begin position="681"/>
        <end position="753"/>
    </location>
</feature>
<dbReference type="GO" id="GO:0016192">
    <property type="term" value="P:vesicle-mediated transport"/>
    <property type="evidence" value="ECO:0007669"/>
    <property type="project" value="UniProtKB-ARBA"/>
</dbReference>
<sequence length="759" mass="81711">MNQIANVVFAYSPKNDDELELTVGDKIEVIGYEEEGWWKGRLKGRTGVFPSNFVQVIDSGSVSKSSNKLNNLFGSLVITKNSISSNSLNSISTNSGNNLNNNSSTSNNNLIMNNTQQQEISSSNECPIPAPSDDSFHPANTNSTMNSLSERRPKPLRGIGYGDIFAAGAKPRPTLPAADSSIGASNKPAMASERHTTNVASSTLQKPIPKKPPPPAPADISGTNGSSSDQAPALPPKPNNQFNPFLQQQHQQRPLPHVTQQRTVIERVRVLYAYTPSNSDELAMEVGDIIEVLDKNIEDQGWWRGELKGKIGVFPDNFVEPIGAQQQPEVPAARSWQNSSRLSGSIVSNQSNNTSNSEGQVPQAQHPTSPPDSGSGRIKSVFAVTPKGFSKELESNLERHSNPGSFLSLKRNNELQQQVSSGLTSDAMPSLAKNNVDSNSAVVSLTNSTQSNSNNHQNLTSTMTSDASPPRQNGFNSSNSSSQPLDSASPGKLNHLTATRAKGPSRRPPKNILNKRNQLNESSSSNESKRELPKLKDEVTSTASLIAFNPAATEPLEQPQQQQQQQQPNVASQVKNKSSPTQATQAAATAVATAATVTNATTTANPTAAPTATTIAATTANSTPPPWMVELRKTNAEKKRDPPSSSATTVEETPSSVPSTPSLTTPPVAAPQEPSDISQISINVTKEINDLKKEIKKLQHDFKGIEELKLAVEGMKIELRACQSATESQRKYIKDLVNNLADERKRIAAMQVELDRNLK</sequence>
<keyword evidence="1 2" id="KW-0728">SH3 domain</keyword>
<dbReference type="AlphaFoldDB" id="A0A6G1SEY3"/>
<evidence type="ECO:0000256" key="4">
    <source>
        <dbReference type="SAM" id="MobiDB-lite"/>
    </source>
</evidence>
<dbReference type="InterPro" id="IPR001452">
    <property type="entry name" value="SH3_domain"/>
</dbReference>
<proteinExistence type="predicted"/>
<dbReference type="CDD" id="cd11875">
    <property type="entry name" value="SH3_CD2AP-like_3"/>
    <property type="match status" value="1"/>
</dbReference>
<dbReference type="InterPro" id="IPR050384">
    <property type="entry name" value="Endophilin_SH3RF"/>
</dbReference>
<feature type="region of interest" description="Disordered" evidence="4">
    <location>
        <begin position="326"/>
        <end position="379"/>
    </location>
</feature>
<dbReference type="PRINTS" id="PR00452">
    <property type="entry name" value="SH3DOMAIN"/>
</dbReference>
<dbReference type="SMART" id="SM00326">
    <property type="entry name" value="SH3"/>
    <property type="match status" value="2"/>
</dbReference>
<evidence type="ECO:0000259" key="5">
    <source>
        <dbReference type="PROSITE" id="PS50002"/>
    </source>
</evidence>
<feature type="compositionally biased region" description="Low complexity" evidence="4">
    <location>
        <begin position="558"/>
        <end position="568"/>
    </location>
</feature>
<protein>
    <submittedName>
        <fullName evidence="6">CD2-associated protein</fullName>
    </submittedName>
</protein>
<feature type="region of interest" description="Disordered" evidence="4">
    <location>
        <begin position="116"/>
        <end position="155"/>
    </location>
</feature>
<dbReference type="SUPFAM" id="SSF50044">
    <property type="entry name" value="SH3-domain"/>
    <property type="match status" value="2"/>
</dbReference>
<feature type="domain" description="SH3" evidence="5">
    <location>
        <begin position="263"/>
        <end position="324"/>
    </location>
</feature>
<evidence type="ECO:0000256" key="1">
    <source>
        <dbReference type="ARBA" id="ARBA00022443"/>
    </source>
</evidence>